<keyword evidence="2" id="KW-1185">Reference proteome</keyword>
<accession>A0A2Z7CC54</accession>
<dbReference type="AlphaFoldDB" id="A0A2Z7CC54"/>
<evidence type="ECO:0000313" key="1">
    <source>
        <dbReference type="EMBL" id="KZV44651.1"/>
    </source>
</evidence>
<sequence>MKTVNGTWVIEPYADQWVTIPRPILSSEIPRQRQYDDSLPPVNNFFKTLTKRWADICLEVVEFCASKRLLPVGSLNFCRALEFVVPDSSFDSHPPTVFALRFSQFCTVYIQYSLFSRLTTADITDFLSSIALERTAFHGEQRPFAQSVVPNLDATASSLPPVSIDLSTALVDFQAILSDQINESQSGISSRLHKIEQGLRDSLREQAAIFKNLFQEARQEGRTIDDVQTLRFNEFCKNIASIFTGLADVRKEVQKVNAKVDIMASRRA</sequence>
<gene>
    <name evidence="1" type="ORF">F511_41785</name>
</gene>
<dbReference type="EMBL" id="KQ996601">
    <property type="protein sequence ID" value="KZV44651.1"/>
    <property type="molecule type" value="Genomic_DNA"/>
</dbReference>
<proteinExistence type="predicted"/>
<evidence type="ECO:0000313" key="2">
    <source>
        <dbReference type="Proteomes" id="UP000250235"/>
    </source>
</evidence>
<name>A0A2Z7CC54_9LAMI</name>
<protein>
    <submittedName>
        <fullName evidence="1">Uncharacterized protein</fullName>
    </submittedName>
</protein>
<organism evidence="1 2">
    <name type="scientific">Dorcoceras hygrometricum</name>
    <dbReference type="NCBI Taxonomy" id="472368"/>
    <lineage>
        <taxon>Eukaryota</taxon>
        <taxon>Viridiplantae</taxon>
        <taxon>Streptophyta</taxon>
        <taxon>Embryophyta</taxon>
        <taxon>Tracheophyta</taxon>
        <taxon>Spermatophyta</taxon>
        <taxon>Magnoliopsida</taxon>
        <taxon>eudicotyledons</taxon>
        <taxon>Gunneridae</taxon>
        <taxon>Pentapetalae</taxon>
        <taxon>asterids</taxon>
        <taxon>lamiids</taxon>
        <taxon>Lamiales</taxon>
        <taxon>Gesneriaceae</taxon>
        <taxon>Didymocarpoideae</taxon>
        <taxon>Trichosporeae</taxon>
        <taxon>Loxocarpinae</taxon>
        <taxon>Dorcoceras</taxon>
    </lineage>
</organism>
<dbReference type="Proteomes" id="UP000250235">
    <property type="component" value="Unassembled WGS sequence"/>
</dbReference>
<reference evidence="1 2" key="1">
    <citation type="journal article" date="2015" name="Proc. Natl. Acad. Sci. U.S.A.">
        <title>The resurrection genome of Boea hygrometrica: A blueprint for survival of dehydration.</title>
        <authorList>
            <person name="Xiao L."/>
            <person name="Yang G."/>
            <person name="Zhang L."/>
            <person name="Yang X."/>
            <person name="Zhao S."/>
            <person name="Ji Z."/>
            <person name="Zhou Q."/>
            <person name="Hu M."/>
            <person name="Wang Y."/>
            <person name="Chen M."/>
            <person name="Xu Y."/>
            <person name="Jin H."/>
            <person name="Xiao X."/>
            <person name="Hu G."/>
            <person name="Bao F."/>
            <person name="Hu Y."/>
            <person name="Wan P."/>
            <person name="Li L."/>
            <person name="Deng X."/>
            <person name="Kuang T."/>
            <person name="Xiang C."/>
            <person name="Zhu J.K."/>
            <person name="Oliver M.J."/>
            <person name="He Y."/>
        </authorList>
    </citation>
    <scope>NUCLEOTIDE SEQUENCE [LARGE SCALE GENOMIC DNA]</scope>
    <source>
        <strain evidence="2">cv. XS01</strain>
    </source>
</reference>